<reference evidence="2 3" key="1">
    <citation type="journal article" date="2024" name="Int. J. Mol. Sci.">
        <title>Exploration of Alicyclobacillus spp. Genome in Search of Antibiotic Resistance.</title>
        <authorList>
            <person name="Bucka-Kolendo J."/>
            <person name="Kiousi D.E."/>
            <person name="Dekowska A."/>
            <person name="Mikolajczuk-Szczyrba A."/>
            <person name="Karadedos D.M."/>
            <person name="Michael P."/>
            <person name="Galanis A."/>
            <person name="Sokolowska B."/>
        </authorList>
    </citation>
    <scope>NUCLEOTIDE SEQUENCE [LARGE SCALE GENOMIC DNA]</scope>
    <source>
        <strain evidence="2 3">KKP 3000</strain>
    </source>
</reference>
<evidence type="ECO:0000313" key="3">
    <source>
        <dbReference type="Proteomes" id="UP001579974"/>
    </source>
</evidence>
<keyword evidence="3" id="KW-1185">Reference proteome</keyword>
<dbReference type="InterPro" id="IPR044925">
    <property type="entry name" value="His-Me_finger_sf"/>
</dbReference>
<gene>
    <name evidence="2" type="ORF">KKP3000_003398</name>
</gene>
<evidence type="ECO:0000313" key="2">
    <source>
        <dbReference type="EMBL" id="MFB5190006.1"/>
    </source>
</evidence>
<dbReference type="EMBL" id="JBDXSU010000004">
    <property type="protein sequence ID" value="MFB5190006.1"/>
    <property type="molecule type" value="Genomic_DNA"/>
</dbReference>
<dbReference type="Pfam" id="PF13392">
    <property type="entry name" value="HNH_3"/>
    <property type="match status" value="1"/>
</dbReference>
<organism evidence="2 3">
    <name type="scientific">Alicyclobacillus fastidiosus</name>
    <dbReference type="NCBI Taxonomy" id="392011"/>
    <lineage>
        <taxon>Bacteria</taxon>
        <taxon>Bacillati</taxon>
        <taxon>Bacillota</taxon>
        <taxon>Bacilli</taxon>
        <taxon>Bacillales</taxon>
        <taxon>Alicyclobacillaceae</taxon>
        <taxon>Alicyclobacillus</taxon>
    </lineage>
</organism>
<sequence length="265" mass="30688">MHWEEEAELRNRYAQLPSGDYVVYAPRVIRGYPQAGVEVPFYVSAPDFDRVAAWDGTWIASWSRCGTLPSIGGCSGELGETGTAKHRGVKLHRWIYEGRKGTVPSRLVMSYRNHNPIDNRWDNLWVSHPRAAQRRQKHEKPAFDASGLTCTGIPVSSRRGRDLFRESAYFGSILLGRYRPHAPTESVDERLYMEWDHRIAHMLLVEELPRQDIYNQLITLKMTRDQIDGLGLHIESFDELKPRVDLHIQRILQRLWWAPTFLDPA</sequence>
<keyword evidence="2" id="KW-0255">Endonuclease</keyword>
<keyword evidence="2" id="KW-0540">Nuclease</keyword>
<dbReference type="SUPFAM" id="SSF54060">
    <property type="entry name" value="His-Me finger endonucleases"/>
    <property type="match status" value="1"/>
</dbReference>
<feature type="domain" description="HNH nuclease" evidence="1">
    <location>
        <begin position="90"/>
        <end position="127"/>
    </location>
</feature>
<dbReference type="RefSeq" id="WP_275476203.1">
    <property type="nucleotide sequence ID" value="NZ_CP162940.1"/>
</dbReference>
<keyword evidence="2" id="KW-0378">Hydrolase</keyword>
<dbReference type="GO" id="GO:0004519">
    <property type="term" value="F:endonuclease activity"/>
    <property type="evidence" value="ECO:0007669"/>
    <property type="project" value="UniProtKB-KW"/>
</dbReference>
<comment type="caution">
    <text evidence="2">The sequence shown here is derived from an EMBL/GenBank/DDBJ whole genome shotgun (WGS) entry which is preliminary data.</text>
</comment>
<accession>A0ABV5AD78</accession>
<proteinExistence type="predicted"/>
<evidence type="ECO:0000259" key="1">
    <source>
        <dbReference type="Pfam" id="PF13392"/>
    </source>
</evidence>
<name>A0ABV5AD78_9BACL</name>
<dbReference type="InterPro" id="IPR003615">
    <property type="entry name" value="HNH_nuc"/>
</dbReference>
<dbReference type="Proteomes" id="UP001579974">
    <property type="component" value="Unassembled WGS sequence"/>
</dbReference>
<protein>
    <submittedName>
        <fullName evidence="2">HNH endonuclease</fullName>
    </submittedName>
</protein>